<feature type="transmembrane region" description="Helical" evidence="1">
    <location>
        <begin position="71"/>
        <end position="91"/>
    </location>
</feature>
<dbReference type="Pfam" id="PF10101">
    <property type="entry name" value="DUF2339"/>
    <property type="match status" value="1"/>
</dbReference>
<feature type="transmembrane region" description="Helical" evidence="1">
    <location>
        <begin position="493"/>
        <end position="512"/>
    </location>
</feature>
<evidence type="ECO:0000256" key="1">
    <source>
        <dbReference type="SAM" id="Phobius"/>
    </source>
</evidence>
<comment type="caution">
    <text evidence="2">The sequence shown here is derived from an EMBL/GenBank/DDBJ whole genome shotgun (WGS) entry which is preliminary data.</text>
</comment>
<feature type="transmembrane region" description="Helical" evidence="1">
    <location>
        <begin position="402"/>
        <end position="422"/>
    </location>
</feature>
<sequence length="533" mass="59446">MRRMNDFWRKSWISVLGAIFILSSIVYLFKLSLSLGWLTDSLKIGLGLALGAGAALVGLKLLGRLKLAGEVATGLGAAVLYATFAFAGIYYALWDSMTIFICMLALTLTISILSFKMKLRLLMIMALVGGLLSPMLLRPETDQVFTLFLYLLVLNSAFFTVSIRLAWTELKLIGFAGTWLLYLIYFIQMHPVLDHFWSLPFRYAFAAYLFFTLAFFFSSWKSNLKFDGLNLYISFVNALIFGLWAMITLDGIASFGYPLLVMGLLYVLLAVVVYRLTGAFSTSVIVRLIGGILLLLLAFTQFGQGLDVKPLLSVYFWLVVAAGMLGIGQWKHWDGLRGGALAIWLAVGCYWFYTTWDTPWGIWFGVYLPFLNWAALAWELLAAMGFYVSLNGRFAKLSDRDNALLASVLSVLSHLVVGGLLTIQVDNMITYYQLERFIDLDLSLSVAWGIYALLLFVWGAYSRQNLYRTFGSVVLLGVAAKTLLLDLSGSETVYKVIVLFVLGVITFVIAYVNGKWKVPGEGVSKPEEAPSER</sequence>
<feature type="transmembrane region" description="Helical" evidence="1">
    <location>
        <begin position="255"/>
        <end position="277"/>
    </location>
</feature>
<feature type="transmembrane region" description="Helical" evidence="1">
    <location>
        <begin position="121"/>
        <end position="137"/>
    </location>
</feature>
<feature type="transmembrane region" description="Helical" evidence="1">
    <location>
        <begin position="143"/>
        <end position="163"/>
    </location>
</feature>
<evidence type="ECO:0000313" key="3">
    <source>
        <dbReference type="Proteomes" id="UP000317036"/>
    </source>
</evidence>
<dbReference type="OrthoDB" id="2508881at2"/>
<reference evidence="2 3" key="1">
    <citation type="submission" date="2019-07" db="EMBL/GenBank/DDBJ databases">
        <authorList>
            <person name="Kim J."/>
        </authorList>
    </citation>
    <scope>NUCLEOTIDE SEQUENCE [LARGE SCALE GENOMIC DNA]</scope>
    <source>
        <strain evidence="2 3">JC52</strain>
    </source>
</reference>
<feature type="transmembrane region" description="Helical" evidence="1">
    <location>
        <begin position="373"/>
        <end position="390"/>
    </location>
</feature>
<feature type="transmembrane region" description="Helical" evidence="1">
    <location>
        <begin position="466"/>
        <end position="487"/>
    </location>
</feature>
<feature type="transmembrane region" description="Helical" evidence="1">
    <location>
        <begin position="170"/>
        <end position="187"/>
    </location>
</feature>
<dbReference type="EMBL" id="VNJI01000077">
    <property type="protein sequence ID" value="TVY00275.1"/>
    <property type="molecule type" value="Genomic_DNA"/>
</dbReference>
<feature type="transmembrane region" description="Helical" evidence="1">
    <location>
        <begin position="97"/>
        <end position="114"/>
    </location>
</feature>
<dbReference type="PANTHER" id="PTHR38434">
    <property type="entry name" value="BLL2549 PROTEIN"/>
    <property type="match status" value="1"/>
</dbReference>
<feature type="transmembrane region" description="Helical" evidence="1">
    <location>
        <begin position="335"/>
        <end position="353"/>
    </location>
</feature>
<accession>A0A559JK91</accession>
<organism evidence="2 3">
    <name type="scientific">Paenibacillus cremeus</name>
    <dbReference type="NCBI Taxonomy" id="2163881"/>
    <lineage>
        <taxon>Bacteria</taxon>
        <taxon>Bacillati</taxon>
        <taxon>Bacillota</taxon>
        <taxon>Bacilli</taxon>
        <taxon>Bacillales</taxon>
        <taxon>Paenibacillaceae</taxon>
        <taxon>Paenibacillus</taxon>
    </lineage>
</organism>
<gene>
    <name evidence="2" type="ORF">FPZ49_33355</name>
</gene>
<keyword evidence="1" id="KW-0812">Transmembrane</keyword>
<feature type="transmembrane region" description="Helical" evidence="1">
    <location>
        <begin position="41"/>
        <end position="59"/>
    </location>
</feature>
<dbReference type="PANTHER" id="PTHR38434:SF1">
    <property type="entry name" value="BLL2549 PROTEIN"/>
    <property type="match status" value="1"/>
</dbReference>
<keyword evidence="3" id="KW-1185">Reference proteome</keyword>
<evidence type="ECO:0000313" key="2">
    <source>
        <dbReference type="EMBL" id="TVY00275.1"/>
    </source>
</evidence>
<feature type="transmembrane region" description="Helical" evidence="1">
    <location>
        <begin position="442"/>
        <end position="461"/>
    </location>
</feature>
<protein>
    <submittedName>
        <fullName evidence="2">DUF2339 domain-containing protein</fullName>
    </submittedName>
</protein>
<feature type="transmembrane region" description="Helical" evidence="1">
    <location>
        <begin position="12"/>
        <end position="29"/>
    </location>
</feature>
<feature type="transmembrane region" description="Helical" evidence="1">
    <location>
        <begin position="284"/>
        <end position="304"/>
    </location>
</feature>
<feature type="transmembrane region" description="Helical" evidence="1">
    <location>
        <begin position="199"/>
        <end position="217"/>
    </location>
</feature>
<name>A0A559JK91_9BACL</name>
<dbReference type="InterPro" id="IPR019286">
    <property type="entry name" value="DUF2339_TM"/>
</dbReference>
<proteinExistence type="predicted"/>
<dbReference type="AlphaFoldDB" id="A0A559JK91"/>
<feature type="transmembrane region" description="Helical" evidence="1">
    <location>
        <begin position="229"/>
        <end position="249"/>
    </location>
</feature>
<keyword evidence="1" id="KW-1133">Transmembrane helix</keyword>
<feature type="transmembrane region" description="Helical" evidence="1">
    <location>
        <begin position="310"/>
        <end position="328"/>
    </location>
</feature>
<dbReference type="Proteomes" id="UP000317036">
    <property type="component" value="Unassembled WGS sequence"/>
</dbReference>
<keyword evidence="1" id="KW-0472">Membrane</keyword>